<reference evidence="2" key="1">
    <citation type="journal article" date="2021" name="J Fungi (Basel)">
        <title>Virulence traits and population genomics of the black yeast Aureobasidium melanogenum.</title>
        <authorList>
            <person name="Cernosa A."/>
            <person name="Sun X."/>
            <person name="Gostincar C."/>
            <person name="Fang C."/>
            <person name="Gunde-Cimerman N."/>
            <person name="Song Z."/>
        </authorList>
    </citation>
    <scope>NUCLEOTIDE SEQUENCE</scope>
    <source>
        <strain evidence="2">EXF-8016</strain>
    </source>
</reference>
<feature type="compositionally biased region" description="Basic and acidic residues" evidence="1">
    <location>
        <begin position="112"/>
        <end position="122"/>
    </location>
</feature>
<feature type="region of interest" description="Disordered" evidence="1">
    <location>
        <begin position="172"/>
        <end position="270"/>
    </location>
</feature>
<gene>
    <name evidence="2" type="ORF">KCV03_g4648</name>
</gene>
<dbReference type="AlphaFoldDB" id="A0A9P8K7D7"/>
<dbReference type="Proteomes" id="UP000767238">
    <property type="component" value="Unassembled WGS sequence"/>
</dbReference>
<reference evidence="2" key="2">
    <citation type="submission" date="2021-08" db="EMBL/GenBank/DDBJ databases">
        <authorList>
            <person name="Gostincar C."/>
            <person name="Sun X."/>
            <person name="Song Z."/>
            <person name="Gunde-Cimerman N."/>
        </authorList>
    </citation>
    <scope>NUCLEOTIDE SEQUENCE</scope>
    <source>
        <strain evidence="2">EXF-8016</strain>
    </source>
</reference>
<evidence type="ECO:0000256" key="1">
    <source>
        <dbReference type="SAM" id="MobiDB-lite"/>
    </source>
</evidence>
<sequence length="440" mass="50158">MSNPLTTKTHEALWDERLDLDPPMAVLHEINVQHEINRICSVKTDPNVPRLAAMHVLKARYRAMVMVAGESMSTPAVNVVRYYESMGSEMLVSSGSMPPPESAARNVNLKNEQADDSEKSPVFEDSNEWPNTRDGVPRCFHHPHRPWAIYHPASACRELKEQQKLYGNVERRVQKQATRRAPSPWSSYNDDNNNNRIGYRNYSNTARDNYLLSDHRRPKHRDLAGGPGQDRRRQSRSGALNTLRQERKTMKREAEALETSRDPSIEPEDLDEKYQAAGKKYLETNERLDLATKNNPGMVEEHKVELTRARSNNMNASSISIRKAFARTTAALKTVAFEAVALDAARRRAKSACRLKKAMLLVKKVVKILKTERKANKAKNQDCHSPELEEKELEVVLQRYKALGDEYLEKKKKKKLDALTDLVRVEHALSIALDTSILTM</sequence>
<protein>
    <submittedName>
        <fullName evidence="2">Uncharacterized protein</fullName>
    </submittedName>
</protein>
<proteinExistence type="predicted"/>
<feature type="compositionally biased region" description="Basic and acidic residues" evidence="1">
    <location>
        <begin position="244"/>
        <end position="264"/>
    </location>
</feature>
<feature type="non-terminal residue" evidence="2">
    <location>
        <position position="1"/>
    </location>
</feature>
<dbReference type="OrthoDB" id="10340995at2759"/>
<name>A0A9P8K7D7_AURME</name>
<evidence type="ECO:0000313" key="3">
    <source>
        <dbReference type="Proteomes" id="UP000767238"/>
    </source>
</evidence>
<comment type="caution">
    <text evidence="2">The sequence shown here is derived from an EMBL/GenBank/DDBJ whole genome shotgun (WGS) entry which is preliminary data.</text>
</comment>
<dbReference type="EMBL" id="JAHFYH010000028">
    <property type="protein sequence ID" value="KAH0222350.1"/>
    <property type="molecule type" value="Genomic_DNA"/>
</dbReference>
<evidence type="ECO:0000313" key="2">
    <source>
        <dbReference type="EMBL" id="KAH0222350.1"/>
    </source>
</evidence>
<accession>A0A9P8K7D7</accession>
<feature type="region of interest" description="Disordered" evidence="1">
    <location>
        <begin position="110"/>
        <end position="133"/>
    </location>
</feature>
<organism evidence="2 3">
    <name type="scientific">Aureobasidium melanogenum</name>
    <name type="common">Aureobasidium pullulans var. melanogenum</name>
    <dbReference type="NCBI Taxonomy" id="46634"/>
    <lineage>
        <taxon>Eukaryota</taxon>
        <taxon>Fungi</taxon>
        <taxon>Dikarya</taxon>
        <taxon>Ascomycota</taxon>
        <taxon>Pezizomycotina</taxon>
        <taxon>Dothideomycetes</taxon>
        <taxon>Dothideomycetidae</taxon>
        <taxon>Dothideales</taxon>
        <taxon>Saccotheciaceae</taxon>
        <taxon>Aureobasidium</taxon>
    </lineage>
</organism>
<feature type="compositionally biased region" description="Polar residues" evidence="1">
    <location>
        <begin position="184"/>
        <end position="207"/>
    </location>
</feature>